<dbReference type="InterPro" id="IPR024861">
    <property type="entry name" value="Donson"/>
</dbReference>
<keyword evidence="3" id="KW-0539">Nucleus</keyword>
<evidence type="ECO:0000313" key="6">
    <source>
        <dbReference type="EMBL" id="KAF5730347.1"/>
    </source>
</evidence>
<name>A0A7J7C914_TRIWF</name>
<keyword evidence="7" id="KW-1185">Reference proteome</keyword>
<dbReference type="OrthoDB" id="534063at2759"/>
<dbReference type="AlphaFoldDB" id="A0A7J7C914"/>
<dbReference type="PANTHER" id="PTHR12972:SF0">
    <property type="entry name" value="PROTEIN DOWNSTREAM NEIGHBOR OF SON"/>
    <property type="match status" value="1"/>
</dbReference>
<dbReference type="Proteomes" id="UP000593562">
    <property type="component" value="Unassembled WGS sequence"/>
</dbReference>
<feature type="region of interest" description="Disordered" evidence="5">
    <location>
        <begin position="1"/>
        <end position="22"/>
    </location>
</feature>
<dbReference type="GO" id="GO:0005634">
    <property type="term" value="C:nucleus"/>
    <property type="evidence" value="ECO:0007669"/>
    <property type="project" value="UniProtKB-SubCell"/>
</dbReference>
<accession>A0A7J7C914</accession>
<dbReference type="EMBL" id="JAAARO010000020">
    <property type="protein sequence ID" value="KAF5730347.1"/>
    <property type="molecule type" value="Genomic_DNA"/>
</dbReference>
<protein>
    <submittedName>
        <fullName evidence="6">Downstream neighbor of son putative isoform 1</fullName>
    </submittedName>
</protein>
<evidence type="ECO:0000313" key="7">
    <source>
        <dbReference type="Proteomes" id="UP000593562"/>
    </source>
</evidence>
<dbReference type="InParanoid" id="A0A7J7C914"/>
<evidence type="ECO:0000256" key="1">
    <source>
        <dbReference type="ARBA" id="ARBA00004123"/>
    </source>
</evidence>
<dbReference type="GO" id="GO:0033260">
    <property type="term" value="P:nuclear DNA replication"/>
    <property type="evidence" value="ECO:0007669"/>
    <property type="project" value="TreeGrafter"/>
</dbReference>
<keyword evidence="2" id="KW-0217">Developmental protein</keyword>
<organism evidence="6 7">
    <name type="scientific">Tripterygium wilfordii</name>
    <name type="common">Thunder God vine</name>
    <dbReference type="NCBI Taxonomy" id="458696"/>
    <lineage>
        <taxon>Eukaryota</taxon>
        <taxon>Viridiplantae</taxon>
        <taxon>Streptophyta</taxon>
        <taxon>Embryophyta</taxon>
        <taxon>Tracheophyta</taxon>
        <taxon>Spermatophyta</taxon>
        <taxon>Magnoliopsida</taxon>
        <taxon>eudicotyledons</taxon>
        <taxon>Gunneridae</taxon>
        <taxon>Pentapetalae</taxon>
        <taxon>rosids</taxon>
        <taxon>fabids</taxon>
        <taxon>Celastrales</taxon>
        <taxon>Celastraceae</taxon>
        <taxon>Tripterygium</taxon>
    </lineage>
</organism>
<evidence type="ECO:0000256" key="3">
    <source>
        <dbReference type="ARBA" id="ARBA00023242"/>
    </source>
</evidence>
<dbReference type="PRINTS" id="PR02064">
    <property type="entry name" value="DONSON"/>
</dbReference>
<sequence length="500" mass="54895">MAKVAAASPLSSSSLQLGGGTLQVGPMVKRKTTSELRGEQLKQMNIVELVDESSDPSSVSTLEVENWIKKPEFSRNPRYIDTRVDEVYPSKKSRLRTLFGEENAKDNVSSEQPSSLKNLSVLSSLAAKRRQQLSSFEKSATSAKVAKDGGSKTSQTIEKCSFNAFRNVTELSSGGDRSSGVAVVDMNKALKGLVALAPAVPSGSEVDGDPTSTFSGNFRSECHVPGQKSPLDLTLKTKMRVILSSSVKWIHRSILCTTYDGMPQFASHFGCSGRPNTSGSSGHASKSPFTNSKALHSWIYPQSNLPSSLMSVLTSSAAGRAEMDFLRQRQLAWEESFRSLYYMFRKSICKIFYVCTTHFVVMFTGDDSLGRAKWSCNAYISQSTQGLRSLLRQHDVSFSMPLCYSKVEQATTEDLVELSEIEKHNLGQTRRPSSLADVDNTPESLLAFSGNEKVRGLYDFLLNYRSFLTFLAGADVPVLYSPTPFQNASISAPEIRCMEI</sequence>
<dbReference type="PANTHER" id="PTHR12972">
    <property type="entry name" value="DOWNSTREAM NEIGHBOR OF SON"/>
    <property type="match status" value="1"/>
</dbReference>
<comment type="similarity">
    <text evidence="4">Belongs to the DONSON family.</text>
</comment>
<comment type="caution">
    <text evidence="6">The sequence shown here is derived from an EMBL/GenBank/DDBJ whole genome shotgun (WGS) entry which is preliminary data.</text>
</comment>
<comment type="subcellular location">
    <subcellularLocation>
        <location evidence="1">Nucleus</location>
    </subcellularLocation>
</comment>
<evidence type="ECO:0000256" key="2">
    <source>
        <dbReference type="ARBA" id="ARBA00022473"/>
    </source>
</evidence>
<gene>
    <name evidence="6" type="ORF">HS088_TW20G00720</name>
</gene>
<evidence type="ECO:0000256" key="5">
    <source>
        <dbReference type="SAM" id="MobiDB-lite"/>
    </source>
</evidence>
<proteinExistence type="inferred from homology"/>
<reference evidence="6 7" key="1">
    <citation type="journal article" date="2020" name="Nat. Commun.">
        <title>Genome of Tripterygium wilfordii and identification of cytochrome P450 involved in triptolide biosynthesis.</title>
        <authorList>
            <person name="Tu L."/>
            <person name="Su P."/>
            <person name="Zhang Z."/>
            <person name="Gao L."/>
            <person name="Wang J."/>
            <person name="Hu T."/>
            <person name="Zhou J."/>
            <person name="Zhang Y."/>
            <person name="Zhao Y."/>
            <person name="Liu Y."/>
            <person name="Song Y."/>
            <person name="Tong Y."/>
            <person name="Lu Y."/>
            <person name="Yang J."/>
            <person name="Xu C."/>
            <person name="Jia M."/>
            <person name="Peters R.J."/>
            <person name="Huang L."/>
            <person name="Gao W."/>
        </authorList>
    </citation>
    <scope>NUCLEOTIDE SEQUENCE [LARGE SCALE GENOMIC DNA]</scope>
    <source>
        <strain evidence="7">cv. XIE 37</strain>
        <tissue evidence="6">Leaf</tissue>
    </source>
</reference>
<evidence type="ECO:0000256" key="4">
    <source>
        <dbReference type="ARBA" id="ARBA00025806"/>
    </source>
</evidence>